<proteinExistence type="predicted"/>
<sequence>MDRVPVNSKDLASVGYDPITQTLEVELLNKKIYHFYGVSNADHEDLLSADSHGTYFSKYIKEKYPYKKL</sequence>
<dbReference type="InterPro" id="IPR025309">
    <property type="entry name" value="KTSC_dom"/>
</dbReference>
<dbReference type="OrthoDB" id="104538at2157"/>
<reference evidence="2 3" key="1">
    <citation type="submission" date="2014-12" db="EMBL/GenBank/DDBJ databases">
        <title>Genome sequence of Methanobrevibacter arboriphilicus DH1, DSM1125.</title>
        <authorList>
            <person name="Poehlein A."/>
            <person name="Thauer R.K."/>
            <person name="Seedorf H."/>
            <person name="Daniel R."/>
        </authorList>
    </citation>
    <scope>NUCLEOTIDE SEQUENCE [LARGE SCALE GENOMIC DNA]</scope>
    <source>
        <strain evidence="2 3">DH1</strain>
    </source>
</reference>
<dbReference type="AlphaFoldDB" id="A0A1V6N3F8"/>
<keyword evidence="3" id="KW-1185">Reference proteome</keyword>
<name>A0A1V6N3F8_METAZ</name>
<gene>
    <name evidence="2" type="ORF">MBBAR_6c01460</name>
</gene>
<evidence type="ECO:0000259" key="1">
    <source>
        <dbReference type="Pfam" id="PF13619"/>
    </source>
</evidence>
<protein>
    <recommendedName>
        <fullName evidence="1">KTSC domain-containing protein</fullName>
    </recommendedName>
</protein>
<dbReference type="Proteomes" id="UP000191661">
    <property type="component" value="Unassembled WGS sequence"/>
</dbReference>
<evidence type="ECO:0000313" key="2">
    <source>
        <dbReference type="EMBL" id="OQD59036.1"/>
    </source>
</evidence>
<dbReference type="Pfam" id="PF13619">
    <property type="entry name" value="KTSC"/>
    <property type="match status" value="1"/>
</dbReference>
<comment type="caution">
    <text evidence="2">The sequence shown here is derived from an EMBL/GenBank/DDBJ whole genome shotgun (WGS) entry which is preliminary data.</text>
</comment>
<dbReference type="EMBL" id="JXMW01000006">
    <property type="protein sequence ID" value="OQD59036.1"/>
    <property type="molecule type" value="Genomic_DNA"/>
</dbReference>
<organism evidence="2 3">
    <name type="scientific">Methanobrevibacter arboriphilus JCM 13429 = DSM 1125</name>
    <dbReference type="NCBI Taxonomy" id="1300164"/>
    <lineage>
        <taxon>Archaea</taxon>
        <taxon>Methanobacteriati</taxon>
        <taxon>Methanobacteriota</taxon>
        <taxon>Methanomada group</taxon>
        <taxon>Methanobacteria</taxon>
        <taxon>Methanobacteriales</taxon>
        <taxon>Methanobacteriaceae</taxon>
        <taxon>Methanobrevibacter</taxon>
    </lineage>
</organism>
<feature type="domain" description="KTSC" evidence="1">
    <location>
        <begin position="7"/>
        <end position="64"/>
    </location>
</feature>
<accession>A0A1V6N3F8</accession>
<dbReference type="RefSeq" id="WP_042701408.1">
    <property type="nucleotide sequence ID" value="NZ_JXMW01000006.1"/>
</dbReference>
<evidence type="ECO:0000313" key="3">
    <source>
        <dbReference type="Proteomes" id="UP000191661"/>
    </source>
</evidence>